<proteinExistence type="predicted"/>
<protein>
    <submittedName>
        <fullName evidence="1">Uncharacterized protein</fullName>
    </submittedName>
</protein>
<dbReference type="EMBL" id="CP006773">
    <property type="protein sequence ID" value="AHD03069.1"/>
    <property type="molecule type" value="Genomic_DNA"/>
</dbReference>
<sequence>MPDKTFRVRQAWIAASLNWNWRPGLPVGGGVQTLSGSNQIDSDPRCFSAVLQDGQFVVLYFAGAQRLMPSSYHAGCTQ</sequence>
<gene>
    <name evidence="1" type="ORF">METH_10590</name>
</gene>
<evidence type="ECO:0000313" key="2">
    <source>
        <dbReference type="Proteomes" id="UP000018780"/>
    </source>
</evidence>
<reference evidence="1 2" key="1">
    <citation type="submission" date="2013-09" db="EMBL/GenBank/DDBJ databases">
        <authorList>
            <consortium name="DOE Joint Genome Institute"/>
            <person name="Klenk H.-P."/>
            <person name="Huntemann M."/>
            <person name="Han J."/>
            <person name="Chen A."/>
            <person name="Kyrpides N."/>
            <person name="Mavromatis K."/>
            <person name="Markowitz V."/>
            <person name="Palaniappan K."/>
            <person name="Ivanova N."/>
            <person name="Schaumberg A."/>
            <person name="Pati A."/>
            <person name="Liolios K."/>
            <person name="Nordberg H.P."/>
            <person name="Cantor M.N."/>
            <person name="Hua S.X."/>
            <person name="Woyke T."/>
        </authorList>
    </citation>
    <scope>NUCLEOTIDE SEQUENCE [LARGE SCALE GENOMIC DNA]</scope>
    <source>
        <strain evidence="1 2">DSM 14336</strain>
    </source>
</reference>
<dbReference type="AlphaFoldDB" id="V9VZ65"/>
<keyword evidence="2" id="KW-1185">Reference proteome</keyword>
<dbReference type="HOGENOM" id="CLU_2617679_0_0_5"/>
<name>V9VZ65_9RHOB</name>
<organism evidence="1 2">
    <name type="scientific">Leisingera methylohalidivorans DSM 14336</name>
    <dbReference type="NCBI Taxonomy" id="999552"/>
    <lineage>
        <taxon>Bacteria</taxon>
        <taxon>Pseudomonadati</taxon>
        <taxon>Pseudomonadota</taxon>
        <taxon>Alphaproteobacteria</taxon>
        <taxon>Rhodobacterales</taxon>
        <taxon>Roseobacteraceae</taxon>
        <taxon>Leisingera</taxon>
    </lineage>
</organism>
<accession>V9VZ65</accession>
<evidence type="ECO:0000313" key="1">
    <source>
        <dbReference type="EMBL" id="AHD03069.1"/>
    </source>
</evidence>
<dbReference type="KEGG" id="lmd:METH_10590"/>
<dbReference type="Proteomes" id="UP000018780">
    <property type="component" value="Chromosome"/>
</dbReference>